<protein>
    <submittedName>
        <fullName evidence="2">Uncharacterized protein</fullName>
    </submittedName>
</protein>
<name>A0AAV8TNK0_9ROSI</name>
<comment type="caution">
    <text evidence="2">The sequence shown here is derived from an EMBL/GenBank/DDBJ whole genome shotgun (WGS) entry which is preliminary data.</text>
</comment>
<evidence type="ECO:0000256" key="1">
    <source>
        <dbReference type="ARBA" id="ARBA00005437"/>
    </source>
</evidence>
<gene>
    <name evidence="2" type="ORF">K2173_022618</name>
</gene>
<evidence type="ECO:0000313" key="3">
    <source>
        <dbReference type="Proteomes" id="UP001159364"/>
    </source>
</evidence>
<dbReference type="InterPro" id="IPR025659">
    <property type="entry name" value="Tubby-like_C"/>
</dbReference>
<keyword evidence="3" id="KW-1185">Reference proteome</keyword>
<dbReference type="Gene3D" id="2.40.160.200">
    <property type="entry name" value="LURP1-related"/>
    <property type="match status" value="1"/>
</dbReference>
<dbReference type="InterPro" id="IPR007612">
    <property type="entry name" value="LOR"/>
</dbReference>
<dbReference type="PANTHER" id="PTHR31087:SF14">
    <property type="entry name" value="PROTEIN LURP-ONE-RELATED 17"/>
    <property type="match status" value="1"/>
</dbReference>
<organism evidence="2 3">
    <name type="scientific">Erythroxylum novogranatense</name>
    <dbReference type="NCBI Taxonomy" id="1862640"/>
    <lineage>
        <taxon>Eukaryota</taxon>
        <taxon>Viridiplantae</taxon>
        <taxon>Streptophyta</taxon>
        <taxon>Embryophyta</taxon>
        <taxon>Tracheophyta</taxon>
        <taxon>Spermatophyta</taxon>
        <taxon>Magnoliopsida</taxon>
        <taxon>eudicotyledons</taxon>
        <taxon>Gunneridae</taxon>
        <taxon>Pentapetalae</taxon>
        <taxon>rosids</taxon>
        <taxon>fabids</taxon>
        <taxon>Malpighiales</taxon>
        <taxon>Erythroxylaceae</taxon>
        <taxon>Erythroxylum</taxon>
    </lineage>
</organism>
<accession>A0AAV8TNK0</accession>
<sequence>MDGSGKSILTMRRRKKLGIPLDSWLVYGGGDACATNQVSSNTIWHVRKHINLLDSNQNVIAHVFRGKSEKTHRYVVEGSYTYRSCKILDESRRAVAEIKRKEASINGISFGVEVFLLVVEPGFDPGFAMALVLILDQMFA</sequence>
<dbReference type="Proteomes" id="UP001159364">
    <property type="component" value="Linkage Group LG04"/>
</dbReference>
<dbReference type="EMBL" id="JAIWQS010000004">
    <property type="protein sequence ID" value="KAJ8768521.1"/>
    <property type="molecule type" value="Genomic_DNA"/>
</dbReference>
<dbReference type="InterPro" id="IPR038595">
    <property type="entry name" value="LOR_sf"/>
</dbReference>
<dbReference type="PANTHER" id="PTHR31087">
    <property type="match status" value="1"/>
</dbReference>
<reference evidence="2 3" key="1">
    <citation type="submission" date="2021-09" db="EMBL/GenBank/DDBJ databases">
        <title>Genomic insights and catalytic innovation underlie evolution of tropane alkaloids biosynthesis.</title>
        <authorList>
            <person name="Wang Y.-J."/>
            <person name="Tian T."/>
            <person name="Huang J.-P."/>
            <person name="Huang S.-X."/>
        </authorList>
    </citation>
    <scope>NUCLEOTIDE SEQUENCE [LARGE SCALE GENOMIC DNA]</scope>
    <source>
        <strain evidence="2">KIB-2018</strain>
        <tissue evidence="2">Leaf</tissue>
    </source>
</reference>
<proteinExistence type="inferred from homology"/>
<evidence type="ECO:0000313" key="2">
    <source>
        <dbReference type="EMBL" id="KAJ8768521.1"/>
    </source>
</evidence>
<dbReference type="Pfam" id="PF04525">
    <property type="entry name" value="LOR"/>
    <property type="match status" value="1"/>
</dbReference>
<dbReference type="AlphaFoldDB" id="A0AAV8TNK0"/>
<comment type="similarity">
    <text evidence="1">Belongs to the LOR family.</text>
</comment>
<dbReference type="SUPFAM" id="SSF54518">
    <property type="entry name" value="Tubby C-terminal domain-like"/>
    <property type="match status" value="1"/>
</dbReference>